<keyword evidence="2" id="KW-0238">DNA-binding</keyword>
<dbReference type="EMBL" id="FODJ01000004">
    <property type="protein sequence ID" value="SEO12062.1"/>
    <property type="molecule type" value="Genomic_DNA"/>
</dbReference>
<protein>
    <submittedName>
        <fullName evidence="5">Regulatory protein, lacI family</fullName>
    </submittedName>
</protein>
<keyword evidence="6" id="KW-1185">Reference proteome</keyword>
<dbReference type="SUPFAM" id="SSF47413">
    <property type="entry name" value="lambda repressor-like DNA-binding domains"/>
    <property type="match status" value="1"/>
</dbReference>
<dbReference type="GO" id="GO:0000976">
    <property type="term" value="F:transcription cis-regulatory region binding"/>
    <property type="evidence" value="ECO:0007669"/>
    <property type="project" value="TreeGrafter"/>
</dbReference>
<dbReference type="SUPFAM" id="SSF53822">
    <property type="entry name" value="Periplasmic binding protein-like I"/>
    <property type="match status" value="1"/>
</dbReference>
<dbReference type="Proteomes" id="UP000199300">
    <property type="component" value="Unassembled WGS sequence"/>
</dbReference>
<evidence type="ECO:0000313" key="5">
    <source>
        <dbReference type="EMBL" id="SEO12062.1"/>
    </source>
</evidence>
<proteinExistence type="predicted"/>
<dbReference type="InterPro" id="IPR010982">
    <property type="entry name" value="Lambda_DNA-bd_dom_sf"/>
</dbReference>
<evidence type="ECO:0000259" key="4">
    <source>
        <dbReference type="PROSITE" id="PS50932"/>
    </source>
</evidence>
<dbReference type="InterPro" id="IPR025997">
    <property type="entry name" value="SBP_2_dom"/>
</dbReference>
<dbReference type="SMART" id="SM00354">
    <property type="entry name" value="HTH_LACI"/>
    <property type="match status" value="1"/>
</dbReference>
<dbReference type="STRING" id="872970.SAMN04488134_10423"/>
<organism evidence="5 6">
    <name type="scientific">Amphibacillus marinus</name>
    <dbReference type="NCBI Taxonomy" id="872970"/>
    <lineage>
        <taxon>Bacteria</taxon>
        <taxon>Bacillati</taxon>
        <taxon>Bacillota</taxon>
        <taxon>Bacilli</taxon>
        <taxon>Bacillales</taxon>
        <taxon>Bacillaceae</taxon>
        <taxon>Amphibacillus</taxon>
    </lineage>
</organism>
<keyword evidence="1" id="KW-0805">Transcription regulation</keyword>
<evidence type="ECO:0000256" key="1">
    <source>
        <dbReference type="ARBA" id="ARBA00023015"/>
    </source>
</evidence>
<dbReference type="InterPro" id="IPR000843">
    <property type="entry name" value="HTH_LacI"/>
</dbReference>
<evidence type="ECO:0000313" key="6">
    <source>
        <dbReference type="Proteomes" id="UP000199300"/>
    </source>
</evidence>
<reference evidence="5 6" key="1">
    <citation type="submission" date="2016-10" db="EMBL/GenBank/DDBJ databases">
        <authorList>
            <person name="de Groot N.N."/>
        </authorList>
    </citation>
    <scope>NUCLEOTIDE SEQUENCE [LARGE SCALE GENOMIC DNA]</scope>
    <source>
        <strain evidence="5 6">CGMCC 1.10434</strain>
    </source>
</reference>
<dbReference type="CDD" id="cd06307">
    <property type="entry name" value="PBP1_sugar_binding"/>
    <property type="match status" value="1"/>
</dbReference>
<dbReference type="PANTHER" id="PTHR30146">
    <property type="entry name" value="LACI-RELATED TRANSCRIPTIONAL REPRESSOR"/>
    <property type="match status" value="1"/>
</dbReference>
<evidence type="ECO:0000256" key="3">
    <source>
        <dbReference type="ARBA" id="ARBA00023163"/>
    </source>
</evidence>
<dbReference type="Gene3D" id="1.10.260.40">
    <property type="entry name" value="lambda repressor-like DNA-binding domains"/>
    <property type="match status" value="1"/>
</dbReference>
<keyword evidence="3" id="KW-0804">Transcription</keyword>
<dbReference type="PANTHER" id="PTHR30146:SF109">
    <property type="entry name" value="HTH-TYPE TRANSCRIPTIONAL REGULATOR GALS"/>
    <property type="match status" value="1"/>
</dbReference>
<feature type="domain" description="HTH lacI-type" evidence="4">
    <location>
        <begin position="3"/>
        <end position="57"/>
    </location>
</feature>
<dbReference type="PROSITE" id="PS50932">
    <property type="entry name" value="HTH_LACI_2"/>
    <property type="match status" value="1"/>
</dbReference>
<dbReference type="GO" id="GO:0003700">
    <property type="term" value="F:DNA-binding transcription factor activity"/>
    <property type="evidence" value="ECO:0007669"/>
    <property type="project" value="TreeGrafter"/>
</dbReference>
<dbReference type="Pfam" id="PF13407">
    <property type="entry name" value="Peripla_BP_4"/>
    <property type="match status" value="1"/>
</dbReference>
<sequence length="341" mass="38419">MKVTAKKIAEELNLSLATVDRALHSRGNVSPKTVQRVLAKAKELNYKPNKSALFLSKRKYVRLAFLFPHYPAYFWEGIETGIQSALDDVQDYGFEINIFKTNYCLKDQKEAVEEIIATNLYNGLVICPVDDQQLTQLIAETGGDDFAIFTFNNDSPLSNRLSYVGANYHQAGRLAGEVLSLLTYQPKQLALIVDDSNTNQMRDKRQGFETFMAEQSPLTNVHVLKINNSQLDQSIRSCLEQLTSADGIYVACGSLAEVANAMTHFPEFINVKLIGHDMSQAIYQHLQQGTVAATICQNPYYQGILAVRTAFDHLMLEQPIDNKEKIVKLEIVTKENSFYYL</sequence>
<dbReference type="InterPro" id="IPR028082">
    <property type="entry name" value="Peripla_BP_I"/>
</dbReference>
<dbReference type="CDD" id="cd01392">
    <property type="entry name" value="HTH_LacI"/>
    <property type="match status" value="1"/>
</dbReference>
<dbReference type="AlphaFoldDB" id="A0A1H8M3V2"/>
<accession>A0A1H8M3V2</accession>
<dbReference type="OrthoDB" id="569491at2"/>
<evidence type="ECO:0000256" key="2">
    <source>
        <dbReference type="ARBA" id="ARBA00023125"/>
    </source>
</evidence>
<gene>
    <name evidence="5" type="ORF">SAMN04488134_10423</name>
</gene>
<name>A0A1H8M3V2_9BACI</name>
<dbReference type="Gene3D" id="3.40.50.2300">
    <property type="match status" value="2"/>
</dbReference>
<dbReference type="RefSeq" id="WP_091496347.1">
    <property type="nucleotide sequence ID" value="NZ_FODJ01000004.1"/>
</dbReference>
<dbReference type="Pfam" id="PF00356">
    <property type="entry name" value="LacI"/>
    <property type="match status" value="1"/>
</dbReference>